<dbReference type="CDD" id="cd06583">
    <property type="entry name" value="PGRP"/>
    <property type="match status" value="1"/>
</dbReference>
<organism evidence="7 8">
    <name type="scientific">Nocardioides marmorisolisilvae</name>
    <dbReference type="NCBI Taxonomy" id="1542737"/>
    <lineage>
        <taxon>Bacteria</taxon>
        <taxon>Bacillati</taxon>
        <taxon>Actinomycetota</taxon>
        <taxon>Actinomycetes</taxon>
        <taxon>Propionibacteriales</taxon>
        <taxon>Nocardioidaceae</taxon>
        <taxon>Nocardioides</taxon>
    </lineage>
</organism>
<evidence type="ECO:0000259" key="5">
    <source>
        <dbReference type="SMART" id="SM00644"/>
    </source>
</evidence>
<dbReference type="Pfam" id="PF13517">
    <property type="entry name" value="FG-GAP_3"/>
    <property type="match status" value="3"/>
</dbReference>
<dbReference type="InterPro" id="IPR002502">
    <property type="entry name" value="Amidase_domain"/>
</dbReference>
<dbReference type="AlphaFoldDB" id="A0A3N0DT22"/>
<comment type="caution">
    <text evidence="7">The sequence shown here is derived from an EMBL/GenBank/DDBJ whole genome shotgun (WGS) entry which is preliminary data.</text>
</comment>
<keyword evidence="4" id="KW-0472">Membrane</keyword>
<evidence type="ECO:0000256" key="3">
    <source>
        <dbReference type="SAM" id="MobiDB-lite"/>
    </source>
</evidence>
<evidence type="ECO:0000313" key="7">
    <source>
        <dbReference type="EMBL" id="RNL78626.1"/>
    </source>
</evidence>
<proteinExistence type="inferred from homology"/>
<comment type="similarity">
    <text evidence="1">Belongs to the N-acetylmuramoyl-L-alanine amidase 2 family.</text>
</comment>
<feature type="transmembrane region" description="Helical" evidence="4">
    <location>
        <begin position="12"/>
        <end position="36"/>
    </location>
</feature>
<dbReference type="SUPFAM" id="SSF55846">
    <property type="entry name" value="N-acetylmuramoyl-L-alanine amidase-like"/>
    <property type="match status" value="1"/>
</dbReference>
<dbReference type="SMART" id="SM00701">
    <property type="entry name" value="PGRP"/>
    <property type="match status" value="1"/>
</dbReference>
<dbReference type="GO" id="GO:0009253">
    <property type="term" value="P:peptidoglycan catabolic process"/>
    <property type="evidence" value="ECO:0007669"/>
    <property type="project" value="InterPro"/>
</dbReference>
<dbReference type="InterPro" id="IPR013517">
    <property type="entry name" value="FG-GAP"/>
</dbReference>
<feature type="domain" description="Peptidoglycan recognition protein family" evidence="6">
    <location>
        <begin position="255"/>
        <end position="414"/>
    </location>
</feature>
<dbReference type="GO" id="GO:0008745">
    <property type="term" value="F:N-acetylmuramoyl-L-alanine amidase activity"/>
    <property type="evidence" value="ECO:0007669"/>
    <property type="project" value="InterPro"/>
</dbReference>
<dbReference type="SMART" id="SM00644">
    <property type="entry name" value="Ami_2"/>
    <property type="match status" value="1"/>
</dbReference>
<keyword evidence="4" id="KW-1133">Transmembrane helix</keyword>
<dbReference type="PANTHER" id="PTHR11022:SF41">
    <property type="entry name" value="PEPTIDOGLYCAN-RECOGNITION PROTEIN LC-RELATED"/>
    <property type="match status" value="1"/>
</dbReference>
<evidence type="ECO:0000256" key="1">
    <source>
        <dbReference type="ARBA" id="ARBA00007553"/>
    </source>
</evidence>
<dbReference type="InterPro" id="IPR028994">
    <property type="entry name" value="Integrin_alpha_N"/>
</dbReference>
<dbReference type="Proteomes" id="UP000277094">
    <property type="component" value="Unassembled WGS sequence"/>
</dbReference>
<dbReference type="EMBL" id="RJSG01000002">
    <property type="protein sequence ID" value="RNL78626.1"/>
    <property type="molecule type" value="Genomic_DNA"/>
</dbReference>
<accession>A0A3N0DT22</accession>
<evidence type="ECO:0000313" key="8">
    <source>
        <dbReference type="Proteomes" id="UP000277094"/>
    </source>
</evidence>
<dbReference type="SUPFAM" id="SSF69318">
    <property type="entry name" value="Integrin alpha N-terminal domain"/>
    <property type="match status" value="1"/>
</dbReference>
<dbReference type="InterPro" id="IPR036505">
    <property type="entry name" value="Amidase/PGRP_sf"/>
</dbReference>
<evidence type="ECO:0000256" key="2">
    <source>
        <dbReference type="ARBA" id="ARBA00022729"/>
    </source>
</evidence>
<evidence type="ECO:0000256" key="4">
    <source>
        <dbReference type="SAM" id="Phobius"/>
    </source>
</evidence>
<keyword evidence="8" id="KW-1185">Reference proteome</keyword>
<dbReference type="InterPro" id="IPR015510">
    <property type="entry name" value="PGRP"/>
</dbReference>
<protein>
    <recommendedName>
        <fullName evidence="9">Peptidoglycan recognition protein family domain-containing protein</fullName>
    </recommendedName>
</protein>
<dbReference type="InterPro" id="IPR006619">
    <property type="entry name" value="PGRP_domain_met/bac"/>
</dbReference>
<name>A0A3N0DT22_9ACTN</name>
<feature type="domain" description="N-acetylmuramoyl-L-alanine amidase" evidence="5">
    <location>
        <begin position="268"/>
        <end position="420"/>
    </location>
</feature>
<evidence type="ECO:0008006" key="9">
    <source>
        <dbReference type="Google" id="ProtNLM"/>
    </source>
</evidence>
<dbReference type="Pfam" id="PF01510">
    <property type="entry name" value="Amidase_2"/>
    <property type="match status" value="1"/>
</dbReference>
<sequence length="979" mass="102827">MTRARYVTICQQFLVTAAVVAVGLSAAGVMTLQIVAPEKRAPEASSLTPAVQESEAYVATRPVAPQVREVKIATPRTRTAARATLSQTMLSKPTAVHGYATVGVTWKPGTKLGEDQIKVQVRTARNGTWSGWQTAAYHDDHGPDAGEAEGDRPERPGTDPIVVGNVDQVQMRAVTHGAPAPADLELAVIDPGTSKVVEQPAAIDTSKLPASDAGATSAAPISSTARMGGGGSAAAHGDGAAADLNLAAMRTAPKPFIFSRAQWGANESLRDKSSLHYGTIKTGFIHHTVNANNYTPEQVPALIRGIYAYHTQSRGWSDIGYNFLVDRFGRIWEGRYGGVDRPVVGAHTLGYNEYAFAMSAIGNYDIAEPPQAVLVAYAKLFAWKLSLYGIKADATHLWVKDRYLNAINGHRDVGQTACPGRYLYAKIPEIRAMAAQIQNDSQLTGDPVNWPVLPVPAGSASPTQAPAPAVDQPTISFPSRTSLAGERWPDLIIKSPTDMIRVVPTHGIRTYKSRVVSKGVWFSKDVIVAVGDLTGDGKSDVLARDAKTRQTAVYRGDGQGHVSTTGIASTAKFKDLSTLIAARDFNGDGKLDVLGKSRVTGGLVLFRGTGGGKFALGRTIAKDWTYSGTTAVGDFNGDKYPDLMAISGGNTVYLFPGRKGGLSLGPKVQVKKSVTPLIGLLSWGDLTGDDHTDVMARAAGTGLGTILSGAGSGKFGQTWGSFSGFSTLKKTSMAPMVGTAAADVVGRDSQGRLVVVANSGKRNITSSLKANLQLPAASQVINVGDWDRNGRSDVIIRSSSSDLLVWYPGHADGTFGRGHSLGKGWSGVRNLSAVGDVTGDGYPDLIGRIGTGPWEIFPGYGTKGFKAPRVAPASLRTFNQIGTGAWKPQGGAALRSTNSSIVPMVGSTVGDALRAANGSVDTAYDSYVGLGDVDGDGIADVLAREKGTGTIWLLPGKTTGGFAPRLWVANGFAGYQLIG</sequence>
<keyword evidence="4" id="KW-0812">Transmembrane</keyword>
<dbReference type="Gene3D" id="2.130.10.130">
    <property type="entry name" value="Integrin alpha, N-terminal"/>
    <property type="match status" value="1"/>
</dbReference>
<dbReference type="PANTHER" id="PTHR11022">
    <property type="entry name" value="PEPTIDOGLYCAN RECOGNITION PROTEIN"/>
    <property type="match status" value="1"/>
</dbReference>
<feature type="region of interest" description="Disordered" evidence="3">
    <location>
        <begin position="138"/>
        <end position="158"/>
    </location>
</feature>
<reference evidence="7 8" key="1">
    <citation type="submission" date="2018-11" db="EMBL/GenBank/DDBJ databases">
        <authorList>
            <person name="Li F."/>
        </authorList>
    </citation>
    <scope>NUCLEOTIDE SEQUENCE [LARGE SCALE GENOMIC DNA]</scope>
    <source>
        <strain evidence="7 8">KIS18-7</strain>
    </source>
</reference>
<dbReference type="GO" id="GO:0008270">
    <property type="term" value="F:zinc ion binding"/>
    <property type="evidence" value="ECO:0007669"/>
    <property type="project" value="InterPro"/>
</dbReference>
<evidence type="ECO:0000259" key="6">
    <source>
        <dbReference type="SMART" id="SM00701"/>
    </source>
</evidence>
<keyword evidence="2" id="KW-0732">Signal</keyword>
<gene>
    <name evidence="7" type="ORF">EFL95_05940</name>
</gene>
<dbReference type="Gene3D" id="3.40.80.10">
    <property type="entry name" value="Peptidoglycan recognition protein-like"/>
    <property type="match status" value="1"/>
</dbReference>
<feature type="compositionally biased region" description="Basic and acidic residues" evidence="3">
    <location>
        <begin position="138"/>
        <end position="157"/>
    </location>
</feature>